<dbReference type="EMBL" id="FN649747">
    <property type="protein sequence ID" value="CBJ28798.1"/>
    <property type="molecule type" value="Genomic_DNA"/>
</dbReference>
<sequence>MSLPGDEIWRFQAGSSYDDDAVYGVSTDAEGSFFLAGKTTGSLDGITLNAGGEDMAVGKLDSDGVLLWSWQEGTTGEDTMSDAAATDDGGVVVGGYSNGTLSGVVSEGLGDFIAIKFDSDGTEEWRWQEGTEKDEVISTCSKTADGNVVLTGLTQGDWEETNTGLWALVAVKLDVSDGSVIWRYQAGVPSYSVVSRGAASRADGSIVIGGTTDGDWDGELTGYADFFSVALDEDGSELWRFQDGSLFSISSAWGVAALSDGSVVLAGTTDGDYAGTNAGAQDFAVVKLTEEGVLDWTWQDGTLYDESFEGVATGIDGTSMVFAGYTFGTWAAAQAEDEDDMDAVGMSMDGDGTLLWTYQAGTTSYDNFIGVDVGPDGAALLAGFSQGAWEDPTADSYADFAGVLIETGAVPATPAPADDIVITPSTPSPVIGTSGGTSEGSCGDGESFLITSDALPAVEGCFQNTQQLFSNGDEYEEYSVSGTSDWDQVSMFGGSSEFADDDGDEAVLPGVFHPG</sequence>
<dbReference type="PANTHER" id="PTHR42754:SF1">
    <property type="entry name" value="LIPOPROTEIN"/>
    <property type="match status" value="1"/>
</dbReference>
<dbReference type="Proteomes" id="UP000002630">
    <property type="component" value="Linkage Group LG22"/>
</dbReference>
<proteinExistence type="predicted"/>
<reference evidence="1 2" key="1">
    <citation type="journal article" date="2010" name="Nature">
        <title>The Ectocarpus genome and the independent evolution of multicellularity in brown algae.</title>
        <authorList>
            <person name="Cock J.M."/>
            <person name="Sterck L."/>
            <person name="Rouze P."/>
            <person name="Scornet D."/>
            <person name="Allen A.E."/>
            <person name="Amoutzias G."/>
            <person name="Anthouard V."/>
            <person name="Artiguenave F."/>
            <person name="Aury J.M."/>
            <person name="Badger J.H."/>
            <person name="Beszteri B."/>
            <person name="Billiau K."/>
            <person name="Bonnet E."/>
            <person name="Bothwell J.H."/>
            <person name="Bowler C."/>
            <person name="Boyen C."/>
            <person name="Brownlee C."/>
            <person name="Carrano C.J."/>
            <person name="Charrier B."/>
            <person name="Cho G.Y."/>
            <person name="Coelho S.M."/>
            <person name="Collen J."/>
            <person name="Corre E."/>
            <person name="Da Silva C."/>
            <person name="Delage L."/>
            <person name="Delaroque N."/>
            <person name="Dittami S.M."/>
            <person name="Doulbeau S."/>
            <person name="Elias M."/>
            <person name="Farnham G."/>
            <person name="Gachon C.M."/>
            <person name="Gschloessl B."/>
            <person name="Heesch S."/>
            <person name="Jabbari K."/>
            <person name="Jubin C."/>
            <person name="Kawai H."/>
            <person name="Kimura K."/>
            <person name="Kloareg B."/>
            <person name="Kupper F.C."/>
            <person name="Lang D."/>
            <person name="Le Bail A."/>
            <person name="Leblanc C."/>
            <person name="Lerouge P."/>
            <person name="Lohr M."/>
            <person name="Lopez P.J."/>
            <person name="Martens C."/>
            <person name="Maumus F."/>
            <person name="Michel G."/>
            <person name="Miranda-Saavedra D."/>
            <person name="Morales J."/>
            <person name="Moreau H."/>
            <person name="Motomura T."/>
            <person name="Nagasato C."/>
            <person name="Napoli C.A."/>
            <person name="Nelson D.R."/>
            <person name="Nyvall-Collen P."/>
            <person name="Peters A.F."/>
            <person name="Pommier C."/>
            <person name="Potin P."/>
            <person name="Poulain J."/>
            <person name="Quesneville H."/>
            <person name="Read B."/>
            <person name="Rensing S.A."/>
            <person name="Ritter A."/>
            <person name="Rousvoal S."/>
            <person name="Samanta M."/>
            <person name="Samson G."/>
            <person name="Schroeder D.C."/>
            <person name="Segurens B."/>
            <person name="Strittmatter M."/>
            <person name="Tonon T."/>
            <person name="Tregear J.W."/>
            <person name="Valentin K."/>
            <person name="von Dassow P."/>
            <person name="Yamagishi T."/>
            <person name="Van de Peer Y."/>
            <person name="Wincker P."/>
        </authorList>
    </citation>
    <scope>NUCLEOTIDE SEQUENCE [LARGE SCALE GENOMIC DNA]</scope>
    <source>
        <strain evidence="2">Ec32 / CCAP1310/4</strain>
    </source>
</reference>
<dbReference type="PANTHER" id="PTHR42754">
    <property type="entry name" value="ENDOGLUCANASE"/>
    <property type="match status" value="1"/>
</dbReference>
<accession>D7FIH5</accession>
<gene>
    <name evidence="1" type="ORF">Esi_0120_0058</name>
</gene>
<dbReference type="InterPro" id="IPR011047">
    <property type="entry name" value="Quinoprotein_ADH-like_sf"/>
</dbReference>
<dbReference type="OrthoDB" id="167314at2759"/>
<dbReference type="AlphaFoldDB" id="D7FIH5"/>
<protein>
    <submittedName>
        <fullName evidence="1">Hemolysin-type calcium-binding region</fullName>
    </submittedName>
</protein>
<dbReference type="OMA" id="WIQFLIQ"/>
<dbReference type="Gene3D" id="2.80.10.50">
    <property type="match status" value="1"/>
</dbReference>
<evidence type="ECO:0000313" key="1">
    <source>
        <dbReference type="EMBL" id="CBJ28798.1"/>
    </source>
</evidence>
<dbReference type="InParanoid" id="D7FIH5"/>
<organism evidence="1 2">
    <name type="scientific">Ectocarpus siliculosus</name>
    <name type="common">Brown alga</name>
    <name type="synonym">Conferva siliculosa</name>
    <dbReference type="NCBI Taxonomy" id="2880"/>
    <lineage>
        <taxon>Eukaryota</taxon>
        <taxon>Sar</taxon>
        <taxon>Stramenopiles</taxon>
        <taxon>Ochrophyta</taxon>
        <taxon>PX clade</taxon>
        <taxon>Phaeophyceae</taxon>
        <taxon>Ectocarpales</taxon>
        <taxon>Ectocarpaceae</taxon>
        <taxon>Ectocarpus</taxon>
    </lineage>
</organism>
<dbReference type="EMBL" id="FN647878">
    <property type="protein sequence ID" value="CBJ28798.1"/>
    <property type="molecule type" value="Genomic_DNA"/>
</dbReference>
<evidence type="ECO:0000313" key="2">
    <source>
        <dbReference type="Proteomes" id="UP000002630"/>
    </source>
</evidence>
<name>D7FIH5_ECTSI</name>
<keyword evidence="2" id="KW-1185">Reference proteome</keyword>
<dbReference type="SUPFAM" id="SSF50998">
    <property type="entry name" value="Quinoprotein alcohol dehydrogenase-like"/>
    <property type="match status" value="1"/>
</dbReference>